<dbReference type="RefSeq" id="WP_266350758.1">
    <property type="nucleotide sequence ID" value="NZ_JAPKNG010000006.1"/>
</dbReference>
<evidence type="ECO:0008006" key="3">
    <source>
        <dbReference type="Google" id="ProtNLM"/>
    </source>
</evidence>
<gene>
    <name evidence="1" type="ORF">QO014_004282</name>
</gene>
<comment type="caution">
    <text evidence="1">The sequence shown here is derived from an EMBL/GenBank/DDBJ whole genome shotgun (WGS) entry which is preliminary data.</text>
</comment>
<organism evidence="1 2">
    <name type="scientific">Kaistia dalseonensis</name>
    <dbReference type="NCBI Taxonomy" id="410840"/>
    <lineage>
        <taxon>Bacteria</taxon>
        <taxon>Pseudomonadati</taxon>
        <taxon>Pseudomonadota</taxon>
        <taxon>Alphaproteobacteria</taxon>
        <taxon>Hyphomicrobiales</taxon>
        <taxon>Kaistiaceae</taxon>
        <taxon>Kaistia</taxon>
    </lineage>
</organism>
<accession>A0ABU0HC51</accession>
<name>A0ABU0HC51_9HYPH</name>
<reference evidence="1 2" key="1">
    <citation type="submission" date="2023-07" db="EMBL/GenBank/DDBJ databases">
        <title>Genomic Encyclopedia of Type Strains, Phase IV (KMG-IV): sequencing the most valuable type-strain genomes for metagenomic binning, comparative biology and taxonomic classification.</title>
        <authorList>
            <person name="Goeker M."/>
        </authorList>
    </citation>
    <scope>NUCLEOTIDE SEQUENCE [LARGE SCALE GENOMIC DNA]</scope>
    <source>
        <strain evidence="1 2">B6-8</strain>
    </source>
</reference>
<dbReference type="Proteomes" id="UP001241603">
    <property type="component" value="Unassembled WGS sequence"/>
</dbReference>
<protein>
    <recommendedName>
        <fullName evidence="3">DUF2971 domain-containing protein</fullName>
    </recommendedName>
</protein>
<dbReference type="EMBL" id="JAUSVO010000006">
    <property type="protein sequence ID" value="MDQ0439876.1"/>
    <property type="molecule type" value="Genomic_DNA"/>
</dbReference>
<evidence type="ECO:0000313" key="2">
    <source>
        <dbReference type="Proteomes" id="UP001241603"/>
    </source>
</evidence>
<sequence length="200" mass="22153">MSQDHDEPSPFLYKYTSAARALQIIRDSTLFLAPAAGQNDLYEFRARSLFRLDEDTRHGIYAKGLVATGVFSDFQEAFDASKDLDLEEARETEKKAIEVLNINLDLIMKHSGVTCFPSERNNQRMWGTYGDNHAGVVIEFSTDPALSRLGGHFGQVRYIDRNPGSVRPASWAAIRATTPTSLQDCCTSNISTGRGKRSGG</sequence>
<proteinExistence type="predicted"/>
<evidence type="ECO:0000313" key="1">
    <source>
        <dbReference type="EMBL" id="MDQ0439876.1"/>
    </source>
</evidence>
<keyword evidence="2" id="KW-1185">Reference proteome</keyword>